<sequence>MQFVLSRAICFVHPKSPFLLMATSTSVSSVSSIAIPRKARLRGVVFDMDGTLTVPVIDFPAMYRSVLGEDEYLSVKAKNPTGIDILHQIENWSPEKQRKAYETIADFERQGLDRLQIMPGAAELYNFLESKKMRRGLITRNVKAAVDLFHQRFGMAFSPALSREFRPYKPDPAPLLHICSTWEVQPYEVIMVGDSLKDDVGCGKQAGSFTCLLDETGKYSSDDMASAELKPNFKVSSLTQLQSLLEANFDLIP</sequence>
<dbReference type="SFLD" id="SFLDS00003">
    <property type="entry name" value="Haloacid_Dehalogenase"/>
    <property type="match status" value="1"/>
</dbReference>
<proteinExistence type="predicted"/>
<evidence type="ECO:0000313" key="2">
    <source>
        <dbReference type="Proteomes" id="UP001227230"/>
    </source>
</evidence>
<dbReference type="EMBL" id="CP126652">
    <property type="protein sequence ID" value="WJZ87466.1"/>
    <property type="molecule type" value="Genomic_DNA"/>
</dbReference>
<dbReference type="NCBIfam" id="TIGR01549">
    <property type="entry name" value="HAD-SF-IA-v1"/>
    <property type="match status" value="1"/>
</dbReference>
<dbReference type="InterPro" id="IPR006439">
    <property type="entry name" value="HAD-SF_hydro_IA"/>
</dbReference>
<protein>
    <recommendedName>
        <fullName evidence="3">Haloacid dehalogenase-like hydrolase domain-containing protein</fullName>
    </recommendedName>
</protein>
<dbReference type="SFLD" id="SFLDG01129">
    <property type="entry name" value="C1.5:_HAD__Beta-PGM__Phosphata"/>
    <property type="match status" value="1"/>
</dbReference>
<evidence type="ECO:0000313" key="1">
    <source>
        <dbReference type="EMBL" id="WJZ87466.1"/>
    </source>
</evidence>
<dbReference type="Pfam" id="PF00702">
    <property type="entry name" value="Hydrolase"/>
    <property type="match status" value="1"/>
</dbReference>
<dbReference type="CDD" id="cd01427">
    <property type="entry name" value="HAD_like"/>
    <property type="match status" value="1"/>
</dbReference>
<dbReference type="InterPro" id="IPR036412">
    <property type="entry name" value="HAD-like_sf"/>
</dbReference>
<dbReference type="SUPFAM" id="SSF56784">
    <property type="entry name" value="HAD-like"/>
    <property type="match status" value="1"/>
</dbReference>
<dbReference type="InterPro" id="IPR023214">
    <property type="entry name" value="HAD_sf"/>
</dbReference>
<gene>
    <name evidence="1" type="ORF">VitviT2T_006842</name>
</gene>
<keyword evidence="2" id="KW-1185">Reference proteome</keyword>
<dbReference type="PANTHER" id="PTHR43885">
    <property type="entry name" value="HALOACID DEHALOGENASE-LIKE HYDROLASE"/>
    <property type="match status" value="1"/>
</dbReference>
<dbReference type="Proteomes" id="UP001227230">
    <property type="component" value="Chromosome 5"/>
</dbReference>
<accession>A0ABY9BXF2</accession>
<evidence type="ECO:0008006" key="3">
    <source>
        <dbReference type="Google" id="ProtNLM"/>
    </source>
</evidence>
<name>A0ABY9BXF2_VITVI</name>
<dbReference type="Gene3D" id="1.10.260.80">
    <property type="match status" value="1"/>
</dbReference>
<dbReference type="PANTHER" id="PTHR43885:SF1">
    <property type="entry name" value="SUPERFAMILY HYDROLASE, PUTATIVE (AFU_ORTHOLOGUE AFUA_4G13290)-RELATED"/>
    <property type="match status" value="1"/>
</dbReference>
<dbReference type="Gene3D" id="3.40.50.1000">
    <property type="entry name" value="HAD superfamily/HAD-like"/>
    <property type="match status" value="1"/>
</dbReference>
<organism evidence="1 2">
    <name type="scientific">Vitis vinifera</name>
    <name type="common">Grape</name>
    <dbReference type="NCBI Taxonomy" id="29760"/>
    <lineage>
        <taxon>Eukaryota</taxon>
        <taxon>Viridiplantae</taxon>
        <taxon>Streptophyta</taxon>
        <taxon>Embryophyta</taxon>
        <taxon>Tracheophyta</taxon>
        <taxon>Spermatophyta</taxon>
        <taxon>Magnoliopsida</taxon>
        <taxon>eudicotyledons</taxon>
        <taxon>Gunneridae</taxon>
        <taxon>Pentapetalae</taxon>
        <taxon>rosids</taxon>
        <taxon>Vitales</taxon>
        <taxon>Vitaceae</taxon>
        <taxon>Viteae</taxon>
        <taxon>Vitis</taxon>
    </lineage>
</organism>
<reference evidence="1 2" key="1">
    <citation type="journal article" date="2023" name="Hortic Res">
        <title>The complete reference genome for grapevine (Vitis vinifera L.) genetics and breeding.</title>
        <authorList>
            <person name="Shi X."/>
            <person name="Cao S."/>
            <person name="Wang X."/>
            <person name="Huang S."/>
            <person name="Wang Y."/>
            <person name="Liu Z."/>
            <person name="Liu W."/>
            <person name="Leng X."/>
            <person name="Peng Y."/>
            <person name="Wang N."/>
            <person name="Wang Y."/>
            <person name="Ma Z."/>
            <person name="Xu X."/>
            <person name="Zhang F."/>
            <person name="Xue H."/>
            <person name="Zhong H."/>
            <person name="Wang Y."/>
            <person name="Zhang K."/>
            <person name="Velt A."/>
            <person name="Avia K."/>
            <person name="Holtgrawe D."/>
            <person name="Grimplet J."/>
            <person name="Matus J.T."/>
            <person name="Ware D."/>
            <person name="Wu X."/>
            <person name="Wang H."/>
            <person name="Liu C."/>
            <person name="Fang Y."/>
            <person name="Rustenholz C."/>
            <person name="Cheng Z."/>
            <person name="Xiao H."/>
            <person name="Zhou Y."/>
        </authorList>
    </citation>
    <scope>NUCLEOTIDE SEQUENCE [LARGE SCALE GENOMIC DNA]</scope>
    <source>
        <strain evidence="2">cv. Pinot noir / PN40024</strain>
        <tissue evidence="1">Leaf</tissue>
    </source>
</reference>